<keyword evidence="2" id="KW-1185">Reference proteome</keyword>
<evidence type="ECO:0000313" key="2">
    <source>
        <dbReference type="Proteomes" id="UP000663880"/>
    </source>
</evidence>
<dbReference type="OrthoDB" id="330671at2759"/>
<dbReference type="InterPro" id="IPR009218">
    <property type="entry name" value="HD_phosphohydro"/>
</dbReference>
<dbReference type="Proteomes" id="UP000663880">
    <property type="component" value="Unassembled WGS sequence"/>
</dbReference>
<dbReference type="EMBL" id="CAJOBZ010000080">
    <property type="protein sequence ID" value="CAF4956505.1"/>
    <property type="molecule type" value="Genomic_DNA"/>
</dbReference>
<proteinExistence type="predicted"/>
<reference evidence="1" key="1">
    <citation type="submission" date="2021-02" db="EMBL/GenBank/DDBJ databases">
        <authorList>
            <person name="Steward A R."/>
        </authorList>
    </citation>
    <scope>NUCLEOTIDE SEQUENCE</scope>
</reference>
<comment type="caution">
    <text evidence="1">The sequence shown here is derived from an EMBL/GenBank/DDBJ whole genome shotgun (WGS) entry which is preliminary data.</text>
</comment>
<organism evidence="1 2">
    <name type="scientific">Pieris macdunnoughi</name>
    <dbReference type="NCBI Taxonomy" id="345717"/>
    <lineage>
        <taxon>Eukaryota</taxon>
        <taxon>Metazoa</taxon>
        <taxon>Ecdysozoa</taxon>
        <taxon>Arthropoda</taxon>
        <taxon>Hexapoda</taxon>
        <taxon>Insecta</taxon>
        <taxon>Pterygota</taxon>
        <taxon>Neoptera</taxon>
        <taxon>Endopterygota</taxon>
        <taxon>Lepidoptera</taxon>
        <taxon>Glossata</taxon>
        <taxon>Ditrysia</taxon>
        <taxon>Papilionoidea</taxon>
        <taxon>Pieridae</taxon>
        <taxon>Pierinae</taxon>
        <taxon>Pieris</taxon>
    </lineage>
</organism>
<accession>A0A821Y7L7</accession>
<sequence>MANWWTRVELLKGEHEGCAASRMWRSACATLRAAHADRGWAEVSAASAPDSEWHSLTNCVAYQAGVWQGLVLKGMEDATHPAAFRLAVVLRHTPPELALKLVADKLRTHPQAQELTSYIVSLLTDDSPWCECNANDSQYTAPLRDLLLFGDCETAVLAASREEYEAHAKRQRAAYSAMAPRHYVELRIKILNQLIQVPKIYQTPEFECFESAARENVDREICTLREHLLTGRHD</sequence>
<evidence type="ECO:0000313" key="1">
    <source>
        <dbReference type="EMBL" id="CAF4956505.1"/>
    </source>
</evidence>
<protein>
    <submittedName>
        <fullName evidence="1">Uncharacterized protein</fullName>
    </submittedName>
</protein>
<dbReference type="AlphaFoldDB" id="A0A821Y7L7"/>
<gene>
    <name evidence="1" type="ORF">PMACD_LOCUS16263</name>
</gene>
<dbReference type="PANTHER" id="PTHR21174">
    <property type="match status" value="1"/>
</dbReference>
<name>A0A821Y7L7_9NEOP</name>
<dbReference type="PANTHER" id="PTHR21174:SF0">
    <property type="entry name" value="HD PHOSPHOHYDROLASE FAMILY PROTEIN-RELATED"/>
    <property type="match status" value="1"/>
</dbReference>